<dbReference type="InterPro" id="IPR003838">
    <property type="entry name" value="ABC3_permease_C"/>
</dbReference>
<accession>A0A6S6R8R8</accession>
<keyword evidence="3" id="KW-0812">Transmembrane</keyword>
<keyword evidence="2" id="KW-1003">Cell membrane</keyword>
<keyword evidence="4" id="KW-1133">Transmembrane helix</keyword>
<gene>
    <name evidence="8" type="ORF">acsn021_29200</name>
</gene>
<evidence type="ECO:0000256" key="3">
    <source>
        <dbReference type="ARBA" id="ARBA00022692"/>
    </source>
</evidence>
<dbReference type="GO" id="GO:0005886">
    <property type="term" value="C:plasma membrane"/>
    <property type="evidence" value="ECO:0007669"/>
    <property type="project" value="UniProtKB-SubCell"/>
</dbReference>
<evidence type="ECO:0000313" key="8">
    <source>
        <dbReference type="EMBL" id="BCJ95351.1"/>
    </source>
</evidence>
<dbReference type="PANTHER" id="PTHR30572">
    <property type="entry name" value="MEMBRANE COMPONENT OF TRANSPORTER-RELATED"/>
    <property type="match status" value="1"/>
</dbReference>
<feature type="domain" description="ABC3 transporter permease C-terminal" evidence="7">
    <location>
        <begin position="270"/>
        <end position="380"/>
    </location>
</feature>
<dbReference type="AlphaFoldDB" id="A0A6S6R8R8"/>
<dbReference type="PANTHER" id="PTHR30572:SF4">
    <property type="entry name" value="ABC TRANSPORTER PERMEASE YTRF"/>
    <property type="match status" value="1"/>
</dbReference>
<dbReference type="EMBL" id="AP023367">
    <property type="protein sequence ID" value="BCJ95351.1"/>
    <property type="molecule type" value="Genomic_DNA"/>
</dbReference>
<dbReference type="Pfam" id="PF02687">
    <property type="entry name" value="FtsX"/>
    <property type="match status" value="1"/>
</dbReference>
<organism evidence="8 9">
    <name type="scientific">Anaerocolumna cellulosilytica</name>
    <dbReference type="NCBI Taxonomy" id="433286"/>
    <lineage>
        <taxon>Bacteria</taxon>
        <taxon>Bacillati</taxon>
        <taxon>Bacillota</taxon>
        <taxon>Clostridia</taxon>
        <taxon>Lachnospirales</taxon>
        <taxon>Lachnospiraceae</taxon>
        <taxon>Anaerocolumna</taxon>
    </lineage>
</organism>
<evidence type="ECO:0000256" key="1">
    <source>
        <dbReference type="ARBA" id="ARBA00004651"/>
    </source>
</evidence>
<comment type="similarity">
    <text evidence="6">Belongs to the ABC-4 integral membrane protein family.</text>
</comment>
<dbReference type="GO" id="GO:0022857">
    <property type="term" value="F:transmembrane transporter activity"/>
    <property type="evidence" value="ECO:0007669"/>
    <property type="project" value="TreeGrafter"/>
</dbReference>
<evidence type="ECO:0000259" key="7">
    <source>
        <dbReference type="Pfam" id="PF02687"/>
    </source>
</evidence>
<dbReference type="InterPro" id="IPR050250">
    <property type="entry name" value="Macrolide_Exporter_MacB"/>
</dbReference>
<evidence type="ECO:0000256" key="6">
    <source>
        <dbReference type="ARBA" id="ARBA00038076"/>
    </source>
</evidence>
<reference evidence="8 9" key="1">
    <citation type="journal article" date="2016" name="Int. J. Syst. Evol. Microbiol.">
        <title>Descriptions of Anaerotaenia torta gen. nov., sp. nov. and Anaerocolumna cellulosilytica gen. nov., sp. nov. isolated from a methanogenic reactor of cattle waste.</title>
        <authorList>
            <person name="Uek A."/>
            <person name="Ohtaki Y."/>
            <person name="Kaku N."/>
            <person name="Ueki K."/>
        </authorList>
    </citation>
    <scope>NUCLEOTIDE SEQUENCE [LARGE SCALE GENOMIC DNA]</scope>
    <source>
        <strain evidence="8 9">SN021</strain>
    </source>
</reference>
<dbReference type="KEGG" id="acel:acsn021_29200"/>
<sequence>MRIDKNPKRVLRKLTQRYLMNNRLLNLFAISGIVLTCILFTCVFNVVLSINASIKSQMIEEVGSSDSGSFDYLTLNQVEKLKQNKKIQSSHIIYSLGNIENKELNTNFTTTTYFFSTEHFKEYKNLKMSSMEGRYPEKSNEVMLSTTMLKQLDIEPIIGTEIELKIAFQEHVLDKKFILSGVYEYNIFEDLQLVFVSDNFINTTNIYENKAIYFLFVNLKHNNNLAEKFIDIIIESGYNNSENDRIDYTINPVYSKHMFLESGTVVIVFSFILFIVLSGYLIIFNVFNISILNNIKFYGQLRSIGFTSKQIKAFIIKQGLYLTGIALPIGFFFGYLIGNILLPIIMQITEINAQISMNKYIFIFAGVFTVITVYLSLLTPAKCANKMSSTEALSMNGVKKRRRFDISKKLHIHNLALLNLLRKPKQFLIIIISLSLMPIILSLVITFVSGFDYESYMSRFVSSDFIAAHVNYFKSEYNGSSVVDEDFINYINTMDIKEAGAIYYDKSYGRIIDLNGFERVKEDIFHTPYDNIDYDIDLYGYDDFLLSKFEVINGELNKDVLKSGTSIIEIIEVDDYNEPDLSTMRFKVGDYIDVYYDNQFVKTYTVIAQVKKISNFSELSGTLDFIARLALPSEEYLKIAPTPHKMSYIFNVPASKLREIQSKLTEYVKNENEAMRIKSKLEFEKQYEEAKNAFLIPGVFCAILVGLIGIINYINVFITSILSRKDELIILDKMGMIGSQRKMMLILEGVFYTIVSSIAFVLVSSVVNLSALRYIMDQLWLTKYQFKAYSIFLCIPIYLIISIVTPLIIDKVVMKKEY</sequence>
<comment type="subcellular location">
    <subcellularLocation>
        <location evidence="1">Cell membrane</location>
        <topology evidence="1">Multi-pass membrane protein</topology>
    </subcellularLocation>
</comment>
<proteinExistence type="inferred from homology"/>
<protein>
    <submittedName>
        <fullName evidence="8">Efflux ABC transporter permease</fullName>
    </submittedName>
</protein>
<dbReference type="RefSeq" id="WP_184094171.1">
    <property type="nucleotide sequence ID" value="NZ_AP023367.1"/>
</dbReference>
<evidence type="ECO:0000256" key="4">
    <source>
        <dbReference type="ARBA" id="ARBA00022989"/>
    </source>
</evidence>
<evidence type="ECO:0000313" key="9">
    <source>
        <dbReference type="Proteomes" id="UP000515561"/>
    </source>
</evidence>
<dbReference type="Proteomes" id="UP000515561">
    <property type="component" value="Chromosome"/>
</dbReference>
<evidence type="ECO:0000256" key="5">
    <source>
        <dbReference type="ARBA" id="ARBA00023136"/>
    </source>
</evidence>
<evidence type="ECO:0000256" key="2">
    <source>
        <dbReference type="ARBA" id="ARBA00022475"/>
    </source>
</evidence>
<keyword evidence="9" id="KW-1185">Reference proteome</keyword>
<name>A0A6S6R8R8_9FIRM</name>
<keyword evidence="5" id="KW-0472">Membrane</keyword>